<feature type="region of interest" description="Disordered" evidence="2">
    <location>
        <begin position="372"/>
        <end position="395"/>
    </location>
</feature>
<feature type="domain" description="Cyclin-like" evidence="3">
    <location>
        <begin position="91"/>
        <end position="178"/>
    </location>
</feature>
<dbReference type="InterPro" id="IPR006671">
    <property type="entry name" value="Cyclin_N"/>
</dbReference>
<organism evidence="4 5">
    <name type="scientific">Chrysochromulina tobinii</name>
    <dbReference type="NCBI Taxonomy" id="1460289"/>
    <lineage>
        <taxon>Eukaryota</taxon>
        <taxon>Haptista</taxon>
        <taxon>Haptophyta</taxon>
        <taxon>Prymnesiophyceae</taxon>
        <taxon>Prymnesiales</taxon>
        <taxon>Chrysochromulinaceae</taxon>
        <taxon>Chrysochromulina</taxon>
    </lineage>
</organism>
<dbReference type="SUPFAM" id="SSF47954">
    <property type="entry name" value="Cyclin-like"/>
    <property type="match status" value="2"/>
</dbReference>
<dbReference type="Proteomes" id="UP000037460">
    <property type="component" value="Unassembled WGS sequence"/>
</dbReference>
<dbReference type="InterPro" id="IPR013763">
    <property type="entry name" value="Cyclin-like_dom"/>
</dbReference>
<accession>A0A0M0JUL9</accession>
<evidence type="ECO:0000313" key="5">
    <source>
        <dbReference type="Proteomes" id="UP000037460"/>
    </source>
</evidence>
<dbReference type="AlphaFoldDB" id="A0A0M0JUL9"/>
<evidence type="ECO:0000256" key="1">
    <source>
        <dbReference type="RuleBase" id="RU000383"/>
    </source>
</evidence>
<dbReference type="CDD" id="cd20524">
    <property type="entry name" value="CYCLIN_CCNH_rpt1"/>
    <property type="match status" value="1"/>
</dbReference>
<dbReference type="InterPro" id="IPR043198">
    <property type="entry name" value="Cyclin/Ssn8"/>
</dbReference>
<evidence type="ECO:0000259" key="3">
    <source>
        <dbReference type="SMART" id="SM00385"/>
    </source>
</evidence>
<dbReference type="Gene3D" id="1.10.472.10">
    <property type="entry name" value="Cyclin-like"/>
    <property type="match status" value="2"/>
</dbReference>
<dbReference type="OrthoDB" id="340962at2759"/>
<keyword evidence="1" id="KW-0195">Cyclin</keyword>
<sequence>MFQNDIGAGLARPEAQGRLGIVPHMSVPFAASSHSKHWLHASPEVLTDRRRVARERAIAMLGEAAASSGTEDDLTPLPAEEEALLLAYWEMKMQEVCRSENARDPSRFTDRVLAAAQLYFKRFFLVVSPMEESPLAVMFAALYLAGKVEEERIELDRLVELSKLTPEVLLEQEMRLLEKLRFQLLTRSPFRCLAGLEQDLHAALAGVSDGSAAALAELPELRVATRAALKRALCADTPLLFSPLHMALSALLEANRARSVPIDVAAWMHKQFGDEVGAVAGALEGPGAGSSLVELLQRVESTTASSLSQRVDLSAKQTKPRLKHADTQLKRLRLAVQEAQRQQSKKAKFDKTEQLEGDGAAALVGPLVKTAARRGGRGATGGARSEPRQAGSIGIPIVFIGTSSTP</sequence>
<dbReference type="GO" id="GO:0006357">
    <property type="term" value="P:regulation of transcription by RNA polymerase II"/>
    <property type="evidence" value="ECO:0007669"/>
    <property type="project" value="InterPro"/>
</dbReference>
<evidence type="ECO:0000256" key="2">
    <source>
        <dbReference type="SAM" id="MobiDB-lite"/>
    </source>
</evidence>
<gene>
    <name evidence="4" type="ORF">Ctob_012532</name>
</gene>
<protein>
    <submittedName>
        <fullName evidence="4">Cyclin h</fullName>
    </submittedName>
</protein>
<evidence type="ECO:0000313" key="4">
    <source>
        <dbReference type="EMBL" id="KOO30210.1"/>
    </source>
</evidence>
<name>A0A0M0JUL9_9EUKA</name>
<dbReference type="PANTHER" id="PTHR10026">
    <property type="entry name" value="CYCLIN"/>
    <property type="match status" value="1"/>
</dbReference>
<dbReference type="InterPro" id="IPR036915">
    <property type="entry name" value="Cyclin-like_sf"/>
</dbReference>
<comment type="caution">
    <text evidence="4">The sequence shown here is derived from an EMBL/GenBank/DDBJ whole genome shotgun (WGS) entry which is preliminary data.</text>
</comment>
<reference evidence="5" key="1">
    <citation type="journal article" date="2015" name="PLoS Genet.">
        <title>Genome Sequence and Transcriptome Analyses of Chrysochromulina tobin: Metabolic Tools for Enhanced Algal Fitness in the Prominent Order Prymnesiales (Haptophyceae).</title>
        <authorList>
            <person name="Hovde B.T."/>
            <person name="Deodato C.R."/>
            <person name="Hunsperger H.M."/>
            <person name="Ryken S.A."/>
            <person name="Yost W."/>
            <person name="Jha R.K."/>
            <person name="Patterson J."/>
            <person name="Monnat R.J. Jr."/>
            <person name="Barlow S.B."/>
            <person name="Starkenburg S.R."/>
            <person name="Cattolico R.A."/>
        </authorList>
    </citation>
    <scope>NUCLEOTIDE SEQUENCE</scope>
    <source>
        <strain evidence="5">CCMP291</strain>
    </source>
</reference>
<proteinExistence type="inferred from homology"/>
<dbReference type="EMBL" id="JWZX01002265">
    <property type="protein sequence ID" value="KOO30210.1"/>
    <property type="molecule type" value="Genomic_DNA"/>
</dbReference>
<keyword evidence="5" id="KW-1185">Reference proteome</keyword>
<dbReference type="SMART" id="SM00385">
    <property type="entry name" value="CYCLIN"/>
    <property type="match status" value="1"/>
</dbReference>
<dbReference type="GO" id="GO:0016538">
    <property type="term" value="F:cyclin-dependent protein serine/threonine kinase regulator activity"/>
    <property type="evidence" value="ECO:0007669"/>
    <property type="project" value="InterPro"/>
</dbReference>
<dbReference type="Pfam" id="PF00134">
    <property type="entry name" value="Cyclin_N"/>
    <property type="match status" value="1"/>
</dbReference>
<comment type="similarity">
    <text evidence="1">Belongs to the cyclin family.</text>
</comment>